<accession>A0ABW1P244</accession>
<dbReference type="RefSeq" id="WP_380635007.1">
    <property type="nucleotide sequence ID" value="NZ_JBHSQO010000008.1"/>
</dbReference>
<evidence type="ECO:0000256" key="5">
    <source>
        <dbReference type="HAMAP-Rule" id="MF_01609"/>
    </source>
</evidence>
<evidence type="ECO:0000313" key="7">
    <source>
        <dbReference type="Proteomes" id="UP001596220"/>
    </source>
</evidence>
<name>A0ABW1P244_9PSEU</name>
<evidence type="ECO:0000256" key="2">
    <source>
        <dbReference type="ARBA" id="ARBA00022741"/>
    </source>
</evidence>
<reference evidence="7" key="1">
    <citation type="journal article" date="2019" name="Int. J. Syst. Evol. Microbiol.">
        <title>The Global Catalogue of Microorganisms (GCM) 10K type strain sequencing project: providing services to taxonomists for standard genome sequencing and annotation.</title>
        <authorList>
            <consortium name="The Broad Institute Genomics Platform"/>
            <consortium name="The Broad Institute Genome Sequencing Center for Infectious Disease"/>
            <person name="Wu L."/>
            <person name="Ma J."/>
        </authorList>
    </citation>
    <scope>NUCLEOTIDE SEQUENCE [LARGE SCALE GENOMIC DNA]</scope>
    <source>
        <strain evidence="7">CGMCC 4.7246</strain>
    </source>
</reference>
<dbReference type="NCBIfam" id="TIGR02050">
    <property type="entry name" value="gshA_cyan_rel"/>
    <property type="match status" value="1"/>
</dbReference>
<dbReference type="GO" id="GO:0004357">
    <property type="term" value="F:glutamate-cysteine ligase activity"/>
    <property type="evidence" value="ECO:0007669"/>
    <property type="project" value="UniProtKB-EC"/>
</dbReference>
<dbReference type="SUPFAM" id="SSF55931">
    <property type="entry name" value="Glutamine synthetase/guanido kinase"/>
    <property type="match status" value="1"/>
</dbReference>
<dbReference type="InterPro" id="IPR050141">
    <property type="entry name" value="GCL_type2/YbdK_subfam"/>
</dbReference>
<keyword evidence="2 5" id="KW-0547">Nucleotide-binding</keyword>
<comment type="caution">
    <text evidence="6">The sequence shown here is derived from an EMBL/GenBank/DDBJ whole genome shotgun (WGS) entry which is preliminary data.</text>
</comment>
<dbReference type="InterPro" id="IPR011793">
    <property type="entry name" value="YbdK"/>
</dbReference>
<keyword evidence="3 5" id="KW-0067">ATP-binding</keyword>
<evidence type="ECO:0000313" key="6">
    <source>
        <dbReference type="EMBL" id="MFC6089664.1"/>
    </source>
</evidence>
<dbReference type="InterPro" id="IPR006336">
    <property type="entry name" value="GCS2"/>
</dbReference>
<dbReference type="EMBL" id="JBHSQO010000008">
    <property type="protein sequence ID" value="MFC6089664.1"/>
    <property type="molecule type" value="Genomic_DNA"/>
</dbReference>
<dbReference type="PANTHER" id="PTHR36510:SF1">
    <property type="entry name" value="GLUTAMATE--CYSTEINE LIGASE 2-RELATED"/>
    <property type="match status" value="1"/>
</dbReference>
<keyword evidence="7" id="KW-1185">Reference proteome</keyword>
<protein>
    <recommendedName>
        <fullName evidence="5">Putative glutamate--cysteine ligase 2</fullName>
        <ecNumber evidence="5">6.3.2.2</ecNumber>
    </recommendedName>
    <alternativeName>
        <fullName evidence="5">Gamma-glutamylcysteine synthetase 2</fullName>
        <shortName evidence="5">GCS 2</shortName>
        <shortName evidence="5">Gamma-GCS 2</shortName>
    </alternativeName>
</protein>
<evidence type="ECO:0000256" key="1">
    <source>
        <dbReference type="ARBA" id="ARBA00022598"/>
    </source>
</evidence>
<dbReference type="Pfam" id="PF04107">
    <property type="entry name" value="GCS2"/>
    <property type="match status" value="1"/>
</dbReference>
<evidence type="ECO:0000256" key="3">
    <source>
        <dbReference type="ARBA" id="ARBA00022840"/>
    </source>
</evidence>
<dbReference type="PANTHER" id="PTHR36510">
    <property type="entry name" value="GLUTAMATE--CYSTEINE LIGASE 2-RELATED"/>
    <property type="match status" value="1"/>
</dbReference>
<proteinExistence type="inferred from homology"/>
<dbReference type="InterPro" id="IPR014746">
    <property type="entry name" value="Gln_synth/guanido_kin_cat_dom"/>
</dbReference>
<comment type="catalytic activity">
    <reaction evidence="4 5">
        <text>L-cysteine + L-glutamate + ATP = gamma-L-glutamyl-L-cysteine + ADP + phosphate + H(+)</text>
        <dbReference type="Rhea" id="RHEA:13285"/>
        <dbReference type="ChEBI" id="CHEBI:15378"/>
        <dbReference type="ChEBI" id="CHEBI:29985"/>
        <dbReference type="ChEBI" id="CHEBI:30616"/>
        <dbReference type="ChEBI" id="CHEBI:35235"/>
        <dbReference type="ChEBI" id="CHEBI:43474"/>
        <dbReference type="ChEBI" id="CHEBI:58173"/>
        <dbReference type="ChEBI" id="CHEBI:456216"/>
        <dbReference type="EC" id="6.3.2.2"/>
    </reaction>
</comment>
<gene>
    <name evidence="6" type="ORF">ACFP3R_10315</name>
</gene>
<dbReference type="EC" id="6.3.2.2" evidence="5"/>
<sequence>MTTVGVEEEFLLVDPRTRRPVARAEEVLAHVAPHDLPAGAKAHRELIGTQVEFASGVCRDLPELAGQLVAGRRVLDRAARAEGLRLAATGTPVLADPAPALSRGERFELIENLYRGQVADYQCCGCHVHVGVPDRDTAVHVVNHLRPWLPTLLALGGNSPFHAGRDTGYASWRMLEQAKFPGAGVTPYFKTAAEHDAAVDRLVDCGVLADAAQTFWLARPSPRYPTVEVRVADTAATAAHAVLQAGLTRALVRTALAAGSPPPEPDEQVLAAAVWSAARYGLTGSGVDVLAARRVPAVELVEALVAHVSDHLGEDRDQVGSLLRDVLAGGTGAQRQRAAGEAGPAVDLLTWIVTESG</sequence>
<organism evidence="6 7">
    <name type="scientific">Saccharothrix lopnurensis</name>
    <dbReference type="NCBI Taxonomy" id="1670621"/>
    <lineage>
        <taxon>Bacteria</taxon>
        <taxon>Bacillati</taxon>
        <taxon>Actinomycetota</taxon>
        <taxon>Actinomycetes</taxon>
        <taxon>Pseudonocardiales</taxon>
        <taxon>Pseudonocardiaceae</taxon>
        <taxon>Saccharothrix</taxon>
    </lineage>
</organism>
<dbReference type="Proteomes" id="UP001596220">
    <property type="component" value="Unassembled WGS sequence"/>
</dbReference>
<dbReference type="NCBIfam" id="NF010041">
    <property type="entry name" value="PRK13517.1-1"/>
    <property type="match status" value="1"/>
</dbReference>
<comment type="similarity">
    <text evidence="5">Belongs to the glutamate--cysteine ligase type 2 family. YbdK subfamily.</text>
</comment>
<keyword evidence="1 5" id="KW-0436">Ligase</keyword>
<comment type="function">
    <text evidence="5">ATP-dependent carboxylate-amine ligase which exhibits weak glutamate--cysteine ligase activity.</text>
</comment>
<dbReference type="HAMAP" id="MF_01609">
    <property type="entry name" value="Glu_cys_ligase_2"/>
    <property type="match status" value="1"/>
</dbReference>
<evidence type="ECO:0000256" key="4">
    <source>
        <dbReference type="ARBA" id="ARBA00048819"/>
    </source>
</evidence>
<dbReference type="Gene3D" id="3.30.590.20">
    <property type="match status" value="1"/>
</dbReference>